<dbReference type="InterPro" id="IPR011032">
    <property type="entry name" value="GroES-like_sf"/>
</dbReference>
<evidence type="ECO:0000256" key="4">
    <source>
        <dbReference type="ARBA" id="ARBA00022857"/>
    </source>
</evidence>
<keyword evidence="9" id="KW-1185">Reference proteome</keyword>
<organism evidence="8 9">
    <name type="scientific">Pelagibius litoralis</name>
    <dbReference type="NCBI Taxonomy" id="374515"/>
    <lineage>
        <taxon>Bacteria</taxon>
        <taxon>Pseudomonadati</taxon>
        <taxon>Pseudomonadota</taxon>
        <taxon>Alphaproteobacteria</taxon>
        <taxon>Rhodospirillales</taxon>
        <taxon>Rhodovibrionaceae</taxon>
        <taxon>Pelagibius</taxon>
    </lineage>
</organism>
<dbReference type="Proteomes" id="UP000761264">
    <property type="component" value="Unassembled WGS sequence"/>
</dbReference>
<dbReference type="GO" id="GO:0008270">
    <property type="term" value="F:zinc ion binding"/>
    <property type="evidence" value="ECO:0007669"/>
    <property type="project" value="InterPro"/>
</dbReference>
<dbReference type="GO" id="GO:0016491">
    <property type="term" value="F:oxidoreductase activity"/>
    <property type="evidence" value="ECO:0007669"/>
    <property type="project" value="InterPro"/>
</dbReference>
<dbReference type="EMBL" id="JAAQPH010000003">
    <property type="protein sequence ID" value="NIA67885.1"/>
    <property type="molecule type" value="Genomic_DNA"/>
</dbReference>
<gene>
    <name evidence="8" type="ORF">HBA54_04705</name>
</gene>
<reference evidence="8" key="1">
    <citation type="submission" date="2020-03" db="EMBL/GenBank/DDBJ databases">
        <title>Genome of Pelagibius litoralis DSM 21314T.</title>
        <authorList>
            <person name="Wang G."/>
        </authorList>
    </citation>
    <scope>NUCLEOTIDE SEQUENCE</scope>
    <source>
        <strain evidence="8">DSM 21314</strain>
    </source>
</reference>
<dbReference type="SUPFAM" id="SSF51735">
    <property type="entry name" value="NAD(P)-binding Rossmann-fold domains"/>
    <property type="match status" value="1"/>
</dbReference>
<dbReference type="InterPro" id="IPR013149">
    <property type="entry name" value="ADH-like_C"/>
</dbReference>
<dbReference type="PANTHER" id="PTHR44154:SF1">
    <property type="entry name" value="QUINONE OXIDOREDUCTASE"/>
    <property type="match status" value="1"/>
</dbReference>
<comment type="caution">
    <text evidence="8">The sequence shown here is derived from an EMBL/GenBank/DDBJ whole genome shotgun (WGS) entry which is preliminary data.</text>
</comment>
<sequence length="325" mass="34574">MKAAVIEKQGGLEGLVYRDWPDPVAGAGELVVRVHACGLNHLDIFVRRGMPGFPVPLPFISGGDIAGEVAEIGDGVSGFALGDRVLINPSTPKGMLGEQLPGGMAQKVAVPADHAIMIPDAVSYREAACLPVAYGTAQRMLVSRGKLQSGETILVLGASGGVGNACVQIARNLGATVIAAAGDADKLERLRELGADHLINYKEQDFSAETWRITGKRGVDVAVNFTGGDSWAPSLRCLRKNGRLLTCGATAGFDPKTDIRYIWVRELNILGSDGWSTEDIRIMLDGVRRGSIKPVISKVLPLEQAREAEALIEDRSVFGKVILEP</sequence>
<dbReference type="Gene3D" id="3.90.180.10">
    <property type="entry name" value="Medium-chain alcohol dehydrogenases, catalytic domain"/>
    <property type="match status" value="1"/>
</dbReference>
<proteinExistence type="predicted"/>
<dbReference type="InterPro" id="IPR051603">
    <property type="entry name" value="Zinc-ADH_QOR/CCCR"/>
</dbReference>
<keyword evidence="5" id="KW-0694">RNA-binding</keyword>
<accession>A0A967C3J7</accession>
<comment type="subunit">
    <text evidence="2">Homotetramer.</text>
</comment>
<dbReference type="InterPro" id="IPR013154">
    <property type="entry name" value="ADH-like_N"/>
</dbReference>
<feature type="domain" description="Enoyl reductase (ER)" evidence="7">
    <location>
        <begin position="10"/>
        <end position="323"/>
    </location>
</feature>
<dbReference type="InterPro" id="IPR036291">
    <property type="entry name" value="NAD(P)-bd_dom_sf"/>
</dbReference>
<dbReference type="InterPro" id="IPR020843">
    <property type="entry name" value="ER"/>
</dbReference>
<dbReference type="InterPro" id="IPR002364">
    <property type="entry name" value="Quin_OxRdtase/zeta-crystal_CS"/>
</dbReference>
<dbReference type="GO" id="GO:0003723">
    <property type="term" value="F:RNA binding"/>
    <property type="evidence" value="ECO:0007669"/>
    <property type="project" value="UniProtKB-KW"/>
</dbReference>
<comment type="subcellular location">
    <subcellularLocation>
        <location evidence="1">Cytoplasm</location>
    </subcellularLocation>
</comment>
<dbReference type="SMART" id="SM00829">
    <property type="entry name" value="PKS_ER"/>
    <property type="match status" value="1"/>
</dbReference>
<dbReference type="RefSeq" id="WP_167221910.1">
    <property type="nucleotide sequence ID" value="NZ_JAAQPH010000003.1"/>
</dbReference>
<protein>
    <submittedName>
        <fullName evidence="8">Zinc-binding dehydrogenase</fullName>
    </submittedName>
</protein>
<dbReference type="Pfam" id="PF08240">
    <property type="entry name" value="ADH_N"/>
    <property type="match status" value="1"/>
</dbReference>
<evidence type="ECO:0000256" key="6">
    <source>
        <dbReference type="ARBA" id="ARBA00022990"/>
    </source>
</evidence>
<evidence type="ECO:0000256" key="2">
    <source>
        <dbReference type="ARBA" id="ARBA00011881"/>
    </source>
</evidence>
<dbReference type="Pfam" id="PF00107">
    <property type="entry name" value="ADH_zinc_N"/>
    <property type="match status" value="1"/>
</dbReference>
<evidence type="ECO:0000256" key="1">
    <source>
        <dbReference type="ARBA" id="ARBA00004496"/>
    </source>
</evidence>
<keyword evidence="4" id="KW-0521">NADP</keyword>
<dbReference type="GO" id="GO:0005737">
    <property type="term" value="C:cytoplasm"/>
    <property type="evidence" value="ECO:0007669"/>
    <property type="project" value="UniProtKB-SubCell"/>
</dbReference>
<evidence type="ECO:0000313" key="8">
    <source>
        <dbReference type="EMBL" id="NIA67885.1"/>
    </source>
</evidence>
<keyword evidence="3" id="KW-0963">Cytoplasm</keyword>
<dbReference type="AlphaFoldDB" id="A0A967C3J7"/>
<dbReference type="PROSITE" id="PS01162">
    <property type="entry name" value="QOR_ZETA_CRYSTAL"/>
    <property type="match status" value="1"/>
</dbReference>
<evidence type="ECO:0000313" key="9">
    <source>
        <dbReference type="Proteomes" id="UP000761264"/>
    </source>
</evidence>
<dbReference type="SUPFAM" id="SSF50129">
    <property type="entry name" value="GroES-like"/>
    <property type="match status" value="1"/>
</dbReference>
<evidence type="ECO:0000256" key="3">
    <source>
        <dbReference type="ARBA" id="ARBA00022490"/>
    </source>
</evidence>
<name>A0A967C3J7_9PROT</name>
<dbReference type="PANTHER" id="PTHR44154">
    <property type="entry name" value="QUINONE OXIDOREDUCTASE"/>
    <property type="match status" value="1"/>
</dbReference>
<evidence type="ECO:0000259" key="7">
    <source>
        <dbReference type="SMART" id="SM00829"/>
    </source>
</evidence>
<evidence type="ECO:0000256" key="5">
    <source>
        <dbReference type="ARBA" id="ARBA00022884"/>
    </source>
</evidence>
<keyword evidence="6" id="KW-0007">Acetylation</keyword>